<feature type="region of interest" description="Disordered" evidence="1">
    <location>
        <begin position="112"/>
        <end position="171"/>
    </location>
</feature>
<feature type="compositionally biased region" description="Low complexity" evidence="1">
    <location>
        <begin position="130"/>
        <end position="150"/>
    </location>
</feature>
<comment type="caution">
    <text evidence="2">The sequence shown here is derived from an EMBL/GenBank/DDBJ whole genome shotgun (WGS) entry which is preliminary data.</text>
</comment>
<accession>A0AAI9YVH7</accession>
<gene>
    <name evidence="2" type="ORF">CCOS01_08482</name>
</gene>
<evidence type="ECO:0000256" key="1">
    <source>
        <dbReference type="SAM" id="MobiDB-lite"/>
    </source>
</evidence>
<keyword evidence="3" id="KW-1185">Reference proteome</keyword>
<dbReference type="GeneID" id="85340190"/>
<organism evidence="2 3">
    <name type="scientific">Colletotrichum costaricense</name>
    <dbReference type="NCBI Taxonomy" id="1209916"/>
    <lineage>
        <taxon>Eukaryota</taxon>
        <taxon>Fungi</taxon>
        <taxon>Dikarya</taxon>
        <taxon>Ascomycota</taxon>
        <taxon>Pezizomycotina</taxon>
        <taxon>Sordariomycetes</taxon>
        <taxon>Hypocreomycetidae</taxon>
        <taxon>Glomerellales</taxon>
        <taxon>Glomerellaceae</taxon>
        <taxon>Colletotrichum</taxon>
        <taxon>Colletotrichum acutatum species complex</taxon>
    </lineage>
</organism>
<feature type="region of interest" description="Disordered" evidence="1">
    <location>
        <begin position="182"/>
        <end position="201"/>
    </location>
</feature>
<reference evidence="2 3" key="1">
    <citation type="submission" date="2016-10" db="EMBL/GenBank/DDBJ databases">
        <title>The genome sequence of Colletotrichum fioriniae PJ7.</title>
        <authorList>
            <person name="Baroncelli R."/>
        </authorList>
    </citation>
    <scope>NUCLEOTIDE SEQUENCE [LARGE SCALE GENOMIC DNA]</scope>
    <source>
        <strain evidence="2 3">IMI 309622</strain>
    </source>
</reference>
<name>A0AAI9YVH7_9PEZI</name>
<dbReference type="EMBL" id="MOOE01000008">
    <property type="protein sequence ID" value="KAK1526064.1"/>
    <property type="molecule type" value="Genomic_DNA"/>
</dbReference>
<dbReference type="AlphaFoldDB" id="A0AAI9YVH7"/>
<evidence type="ECO:0000313" key="2">
    <source>
        <dbReference type="EMBL" id="KAK1526064.1"/>
    </source>
</evidence>
<proteinExistence type="predicted"/>
<protein>
    <submittedName>
        <fullName evidence="2">Uncharacterized protein</fullName>
    </submittedName>
</protein>
<sequence length="249" mass="26828">MAPALPSSSFASKASYFSYLLAHAIGAECEVGLQDDFHTFCNIHYNADEASTASRHTLTPKAPGAYPVGHPPMHVTTDLSDVGTYELPPTPGNIPMPLIQNKALQGDNWESYKAWNRDNPGVPSSTPVHQGQGQPAPASAPQQATFSQPQGAWPPQSPHIGSGQVHAPKPHYPNLQQALAKAPFSSGQMQQQQQHQPGDPALTDYDIQVQRLTAAQEQAKVALTGMVDAMHMLSTSSVEFLKYRDSLRG</sequence>
<evidence type="ECO:0000313" key="3">
    <source>
        <dbReference type="Proteomes" id="UP001240678"/>
    </source>
</evidence>
<dbReference type="Proteomes" id="UP001240678">
    <property type="component" value="Unassembled WGS sequence"/>
</dbReference>
<dbReference type="RefSeq" id="XP_060312917.1">
    <property type="nucleotide sequence ID" value="XM_060456643.1"/>
</dbReference>